<reference evidence="2" key="1">
    <citation type="submission" date="2014-03" db="EMBL/GenBank/DDBJ databases">
        <authorList>
            <person name="Aksoy S."/>
            <person name="Warren W."/>
            <person name="Wilson R.K."/>
        </authorList>
    </citation>
    <scope>NUCLEOTIDE SEQUENCE [LARGE SCALE GENOMIC DNA]</scope>
    <source>
        <strain evidence="2">IAEA</strain>
    </source>
</reference>
<evidence type="ECO:0000313" key="2">
    <source>
        <dbReference type="Proteomes" id="UP000092445"/>
    </source>
</evidence>
<keyword evidence="2" id="KW-1185">Reference proteome</keyword>
<name>A0A1A9ZMD4_GLOPL</name>
<dbReference type="AlphaFoldDB" id="A0A1A9ZMD4"/>
<dbReference type="Proteomes" id="UP000092445">
    <property type="component" value="Unassembled WGS sequence"/>
</dbReference>
<accession>A0A1A9ZMD4</accession>
<dbReference type="VEuPathDB" id="VectorBase:GPAI019131"/>
<evidence type="ECO:0000313" key="1">
    <source>
        <dbReference type="EnsemblMetazoa" id="GPAI019131-PA"/>
    </source>
</evidence>
<reference evidence="1" key="2">
    <citation type="submission" date="2020-05" db="UniProtKB">
        <authorList>
            <consortium name="EnsemblMetazoa"/>
        </authorList>
    </citation>
    <scope>IDENTIFICATION</scope>
    <source>
        <strain evidence="1">IAEA</strain>
    </source>
</reference>
<sequence length="108" mass="12400">MRIEQVLVGCSSFFKVTLASYMEEENFEISIKQKSSDLCHIISDNLKSKVLNCAKRTYMDIKGPQNLHSGIEFNKQNHITGSQYSIREREIERACALYDPLRRVATLA</sequence>
<protein>
    <submittedName>
        <fullName evidence="1">Uncharacterized protein</fullName>
    </submittedName>
</protein>
<dbReference type="EnsemblMetazoa" id="GPAI019131-RA">
    <property type="protein sequence ID" value="GPAI019131-PA"/>
    <property type="gene ID" value="GPAI019131"/>
</dbReference>
<proteinExistence type="predicted"/>
<organism evidence="1 2">
    <name type="scientific">Glossina pallidipes</name>
    <name type="common">Tsetse fly</name>
    <dbReference type="NCBI Taxonomy" id="7398"/>
    <lineage>
        <taxon>Eukaryota</taxon>
        <taxon>Metazoa</taxon>
        <taxon>Ecdysozoa</taxon>
        <taxon>Arthropoda</taxon>
        <taxon>Hexapoda</taxon>
        <taxon>Insecta</taxon>
        <taxon>Pterygota</taxon>
        <taxon>Neoptera</taxon>
        <taxon>Endopterygota</taxon>
        <taxon>Diptera</taxon>
        <taxon>Brachycera</taxon>
        <taxon>Muscomorpha</taxon>
        <taxon>Hippoboscoidea</taxon>
        <taxon>Glossinidae</taxon>
        <taxon>Glossina</taxon>
    </lineage>
</organism>